<evidence type="ECO:0000256" key="1">
    <source>
        <dbReference type="ARBA" id="ARBA00009934"/>
    </source>
</evidence>
<dbReference type="NCBIfam" id="TIGR00121">
    <property type="entry name" value="birA_ligase"/>
    <property type="match status" value="1"/>
</dbReference>
<feature type="region of interest" description="Disordered" evidence="3">
    <location>
        <begin position="321"/>
        <end position="387"/>
    </location>
</feature>
<keyword evidence="6" id="KW-1185">Reference proteome</keyword>
<dbReference type="AlphaFoldDB" id="A0AAV5SL77"/>
<accession>A0AAV5SL77</accession>
<dbReference type="PROSITE" id="PS51733">
    <property type="entry name" value="BPL_LPL_CATALYTIC"/>
    <property type="match status" value="1"/>
</dbReference>
<evidence type="ECO:0000256" key="3">
    <source>
        <dbReference type="SAM" id="MobiDB-lite"/>
    </source>
</evidence>
<sequence length="1073" mass="117847">DGDLTPRALSPSSLFSSRRNTMRASMEEVMPVMESRPLLEQLFIGDTGSSTSIGSLLSTALKAKLGSDGALNLIGNATLPRRGLTRRSHLSIGGGPGGLPPLPGRDAFLSGGSMIGAVSSSVRSLRSSRSSLRHRVCSPLAWGGSDLLGPFAALSPRKLRDRPHSFSFRGDRTPPSSPVEFFQSEEEISGNRQPEVTSRQPEEEVAAAAASVVRTPTERWETTRLKTIHSEDRIEDLSPIDWTAVKEESSAEPLFVADIRTQSDRLPYIDDGRSIISPSITISSDLDEHSLAEARLDTVDSTCVTTEISSEDTLNQSISSIAEEEEDEMPLDVLRSSSARRSKNPKEVPAIKRQDTEPPAQNRSSQHLDASPKVHSARSPRRNGPAVSPMIEALRGVSKSECSSARDKVAVDPQLQRLTTIELLQRRRHSTMMYNLEDALFNHDGSRRRSLSPMALSASLQNATFGGSTTSSIASGATDILRGSLFDTHRRSQSRRLHSANRGEKREKPKMKPPCVLVYTAGVSSTYDRIHSVLSSLLPPSVYTVFNISPEAIRKHHWIDPSSACLILADTHELDDAAWKQLQEYFNKSGKMIFVCQNSLLASISNCESVKKQVSLLRMAFGEKASGSMSKDLEGFLKKTLKTLAKHGEVNERYQSKDLVGGLKYSVVLSKKQESPLLLYMESGGSHSASAVFSDATTDELLAPGSRIVADALARIGVKIDDSVKTPSLSIGYFISDEKFLNDCKSLRYGVEIGDAPKLFMRRRDLIAENPLPTPSPGLLPIQVLTRDEAYSTCSFDTKKYYERLSTLNLGKNVLFVPVTTTTIDVCSSLSDALPGYDGMCVVARQQVRGQGRGGNEFISPVGVAMFNFSYSLPSSTALAKCPSFIQHVACVSMAAGVHELSGMESKSFQDFPLRVKWPNDFYFNRSHKIGGLLVSAKSRDDAVEFSVGIGINVSNSLPTTCLNDMLPDNSPESANFSVEEVIAMTLNKFEQFVNIYENKGQAAFLEHYYKYWLHSREEVTLGDENEKVVIRGLDKYGFLECRSRKTPSKLYSVADDGNTFDMMKGLIRMKIK</sequence>
<evidence type="ECO:0000259" key="4">
    <source>
        <dbReference type="PROSITE" id="PS51733"/>
    </source>
</evidence>
<evidence type="ECO:0000313" key="6">
    <source>
        <dbReference type="Proteomes" id="UP001432027"/>
    </source>
</evidence>
<gene>
    <name evidence="5" type="ORF">PENTCL1PPCAC_5058</name>
</gene>
<keyword evidence="2" id="KW-0436">Ligase</keyword>
<dbReference type="PANTHER" id="PTHR12835">
    <property type="entry name" value="BIOTIN PROTEIN LIGASE"/>
    <property type="match status" value="1"/>
</dbReference>
<organism evidence="5 6">
    <name type="scientific">Pristionchus entomophagus</name>
    <dbReference type="NCBI Taxonomy" id="358040"/>
    <lineage>
        <taxon>Eukaryota</taxon>
        <taxon>Metazoa</taxon>
        <taxon>Ecdysozoa</taxon>
        <taxon>Nematoda</taxon>
        <taxon>Chromadorea</taxon>
        <taxon>Rhabditida</taxon>
        <taxon>Rhabditina</taxon>
        <taxon>Diplogasteromorpha</taxon>
        <taxon>Diplogasteroidea</taxon>
        <taxon>Neodiplogasteridae</taxon>
        <taxon>Pristionchus</taxon>
    </lineage>
</organism>
<dbReference type="InterPro" id="IPR045864">
    <property type="entry name" value="aa-tRNA-synth_II/BPL/LPL"/>
</dbReference>
<dbReference type="PANTHER" id="PTHR12835:SF5">
    <property type="entry name" value="BIOTIN--PROTEIN LIGASE"/>
    <property type="match status" value="1"/>
</dbReference>
<reference evidence="5" key="1">
    <citation type="submission" date="2023-10" db="EMBL/GenBank/DDBJ databases">
        <title>Genome assembly of Pristionchus species.</title>
        <authorList>
            <person name="Yoshida K."/>
            <person name="Sommer R.J."/>
        </authorList>
    </citation>
    <scope>NUCLEOTIDE SEQUENCE</scope>
    <source>
        <strain evidence="5">RS0144</strain>
    </source>
</reference>
<comment type="similarity">
    <text evidence="1">Belongs to the biotin--protein ligase family.</text>
</comment>
<dbReference type="SUPFAM" id="SSF55681">
    <property type="entry name" value="Class II aaRS and biotin synthetases"/>
    <property type="match status" value="1"/>
</dbReference>
<dbReference type="InterPro" id="IPR004408">
    <property type="entry name" value="Biotin_CoA_COase_ligase"/>
</dbReference>
<dbReference type="GO" id="GO:0004077">
    <property type="term" value="F:biotin--[biotin carboxyl-carrier protein] ligase activity"/>
    <property type="evidence" value="ECO:0007669"/>
    <property type="project" value="InterPro"/>
</dbReference>
<dbReference type="Proteomes" id="UP001432027">
    <property type="component" value="Unassembled WGS sequence"/>
</dbReference>
<evidence type="ECO:0000313" key="5">
    <source>
        <dbReference type="EMBL" id="GMS82883.1"/>
    </source>
</evidence>
<dbReference type="InterPro" id="IPR004143">
    <property type="entry name" value="BPL_LPL_catalytic"/>
</dbReference>
<feature type="non-terminal residue" evidence="5">
    <location>
        <position position="1"/>
    </location>
</feature>
<protein>
    <recommendedName>
        <fullName evidence="4">BPL/LPL catalytic domain-containing protein</fullName>
    </recommendedName>
</protein>
<dbReference type="Gene3D" id="3.30.930.10">
    <property type="entry name" value="Bira Bifunctional Protein, Domain 2"/>
    <property type="match status" value="1"/>
</dbReference>
<dbReference type="EMBL" id="BTSX01000002">
    <property type="protein sequence ID" value="GMS82883.1"/>
    <property type="molecule type" value="Genomic_DNA"/>
</dbReference>
<dbReference type="Pfam" id="PF03099">
    <property type="entry name" value="BPL_LplA_LipB"/>
    <property type="match status" value="1"/>
</dbReference>
<evidence type="ECO:0000256" key="2">
    <source>
        <dbReference type="ARBA" id="ARBA00022598"/>
    </source>
</evidence>
<feature type="domain" description="BPL/LPL catalytic" evidence="4">
    <location>
        <begin position="799"/>
        <end position="998"/>
    </location>
</feature>
<dbReference type="GO" id="GO:0005737">
    <property type="term" value="C:cytoplasm"/>
    <property type="evidence" value="ECO:0007669"/>
    <property type="project" value="TreeGrafter"/>
</dbReference>
<feature type="compositionally biased region" description="Polar residues" evidence="3">
    <location>
        <begin position="359"/>
        <end position="368"/>
    </location>
</feature>
<feature type="compositionally biased region" description="Basic and acidic residues" evidence="3">
    <location>
        <begin position="344"/>
        <end position="356"/>
    </location>
</feature>
<name>A0AAV5SL77_9BILA</name>
<comment type="caution">
    <text evidence="5">The sequence shown here is derived from an EMBL/GenBank/DDBJ whole genome shotgun (WGS) entry which is preliminary data.</text>
</comment>
<feature type="region of interest" description="Disordered" evidence="3">
    <location>
        <begin position="490"/>
        <end position="511"/>
    </location>
</feature>
<proteinExistence type="inferred from homology"/>